<accession>A0ABQ1QKJ1</accession>
<name>A0ABQ1QKJ1_9BACI</name>
<dbReference type="InterPro" id="IPR026487">
    <property type="entry name" value="CHP04141"/>
</dbReference>
<proteinExistence type="predicted"/>
<sequence length="586" mass="67392">MAKNKNLTIYLMNQNKTNFKKYLREEYQDKIQTHYINKRQMSSIVEKGIIFVYEDKLPMPEWVDYLNTLSSKKSLKIAPKKTHKAIVFLTIKGQSKKTFALTFGHGSSLLDSEFIVHDFGLSISKSLLDINEINSIDSTSIDRKIFNTKKQSSTFLIREKLLEYGSQNIVKNVHGVYRDFEDKFSIGGNESLNFKGKIDLISDLNEWLSTFASLYDAGENNLGIDDDLTVVSDEIKEILDKRLTKKILTIISTANITKRQISPLKIFPNETFELSNFYGFFIEGLGYKSGTSFDFNIDELSFFQRLKRQLSSQQKTHVGVLKKLKSNHISKKVDEEGSLEKVCTIYKAINYEITYNSNKYILVAGNWFEIDKEFYSKLQKDIDKINKPTESESIRFITFDSDKHFKMVSSGTKKQLSEGAYNEDLAFQNRVLMLDRANYMPDSQTVKQYGLTSTPIELCDVLYFNKHKIQFIHVKRHSGAAGTSHLLTQALVSAHAFINDHEKVVQHINEKIDAFNHSSEEYGILKNISKSQSKEIILAIIDKDADKQKSNSNMLSILEMVSLRENVKQLEYLGFKVYLQFIPSNE</sequence>
<reference evidence="2" key="1">
    <citation type="journal article" date="2019" name="Int. J. Syst. Evol. Microbiol.">
        <title>The Global Catalogue of Microorganisms (GCM) 10K type strain sequencing project: providing services to taxonomists for standard genome sequencing and annotation.</title>
        <authorList>
            <consortium name="The Broad Institute Genomics Platform"/>
            <consortium name="The Broad Institute Genome Sequencing Center for Infectious Disease"/>
            <person name="Wu L."/>
            <person name="Ma J."/>
        </authorList>
    </citation>
    <scope>NUCLEOTIDE SEQUENCE [LARGE SCALE GENOMIC DNA]</scope>
    <source>
        <strain evidence="2">CGMCC 1.15353</strain>
    </source>
</reference>
<dbReference type="Proteomes" id="UP000642571">
    <property type="component" value="Unassembled WGS sequence"/>
</dbReference>
<protein>
    <recommendedName>
        <fullName evidence="3">Sporadically distributed protein, TIGR04141 family</fullName>
    </recommendedName>
</protein>
<dbReference type="Pfam" id="PF19614">
    <property type="entry name" value="DUF6119"/>
    <property type="match status" value="1"/>
</dbReference>
<keyword evidence="2" id="KW-1185">Reference proteome</keyword>
<dbReference type="RefSeq" id="WP_188656242.1">
    <property type="nucleotide sequence ID" value="NZ_BMIN01000033.1"/>
</dbReference>
<gene>
    <name evidence="1" type="ORF">GCM10011389_41570</name>
</gene>
<comment type="caution">
    <text evidence="1">The sequence shown here is derived from an EMBL/GenBank/DDBJ whole genome shotgun (WGS) entry which is preliminary data.</text>
</comment>
<dbReference type="NCBIfam" id="TIGR04141">
    <property type="entry name" value="TIGR04141 family sporadically distributed protein"/>
    <property type="match status" value="1"/>
</dbReference>
<evidence type="ECO:0008006" key="3">
    <source>
        <dbReference type="Google" id="ProtNLM"/>
    </source>
</evidence>
<organism evidence="1 2">
    <name type="scientific">Pontibacillus salipaludis</name>
    <dbReference type="NCBI Taxonomy" id="1697394"/>
    <lineage>
        <taxon>Bacteria</taxon>
        <taxon>Bacillati</taxon>
        <taxon>Bacillota</taxon>
        <taxon>Bacilli</taxon>
        <taxon>Bacillales</taxon>
        <taxon>Bacillaceae</taxon>
        <taxon>Pontibacillus</taxon>
    </lineage>
</organism>
<evidence type="ECO:0000313" key="1">
    <source>
        <dbReference type="EMBL" id="GGD29691.1"/>
    </source>
</evidence>
<dbReference type="EMBL" id="BMIN01000033">
    <property type="protein sequence ID" value="GGD29691.1"/>
    <property type="molecule type" value="Genomic_DNA"/>
</dbReference>
<evidence type="ECO:0000313" key="2">
    <source>
        <dbReference type="Proteomes" id="UP000642571"/>
    </source>
</evidence>